<evidence type="ECO:0008006" key="3">
    <source>
        <dbReference type="Google" id="ProtNLM"/>
    </source>
</evidence>
<dbReference type="AlphaFoldDB" id="A0AB39CJQ8"/>
<protein>
    <recommendedName>
        <fullName evidence="3">DUF1120 domain-containing protein</fullName>
    </recommendedName>
</protein>
<feature type="chain" id="PRO_5044290423" description="DUF1120 domain-containing protein" evidence="1">
    <location>
        <begin position="39"/>
        <end position="189"/>
    </location>
</feature>
<keyword evidence="1" id="KW-0732">Signal</keyword>
<evidence type="ECO:0000256" key="1">
    <source>
        <dbReference type="SAM" id="SignalP"/>
    </source>
</evidence>
<evidence type="ECO:0000313" key="2">
    <source>
        <dbReference type="EMBL" id="XDJ42244.1"/>
    </source>
</evidence>
<dbReference type="EMBL" id="CP158252">
    <property type="protein sequence ID" value="XDJ42244.1"/>
    <property type="molecule type" value="Genomic_DNA"/>
</dbReference>
<dbReference type="RefSeq" id="WP_368643573.1">
    <property type="nucleotide sequence ID" value="NZ_CP158252.1"/>
</dbReference>
<feature type="signal peptide" evidence="1">
    <location>
        <begin position="1"/>
        <end position="38"/>
    </location>
</feature>
<organism evidence="2">
    <name type="scientific">Castellaniella ginsengisoli</name>
    <dbReference type="NCBI Taxonomy" id="546114"/>
    <lineage>
        <taxon>Bacteria</taxon>
        <taxon>Pseudomonadati</taxon>
        <taxon>Pseudomonadota</taxon>
        <taxon>Betaproteobacteria</taxon>
        <taxon>Burkholderiales</taxon>
        <taxon>Alcaligenaceae</taxon>
        <taxon>Castellaniella</taxon>
    </lineage>
</organism>
<sequence length="189" mass="20483">MTHFHASPPGSPSLARAWPRLLMWALLGTACLPPMAHAASCAVEISDSVVDYGRVARAELLVLESGGRAALGERMVTVLVKCENPQRMGLAIDASSARMNEGQVEVAYRVADAQLDGEPVQLVSSRDPEKIVSVLVPGDRVQTRAPERGKVLAVRLEVDTRVSTASNWMTHRGKWEDSAVFQVFTPQVP</sequence>
<gene>
    <name evidence="2" type="ORF">ABRY99_01335</name>
</gene>
<proteinExistence type="predicted"/>
<name>A0AB39CJQ8_9BURK</name>
<accession>A0AB39CJQ8</accession>
<reference evidence="2" key="1">
    <citation type="submission" date="2024-05" db="EMBL/GenBank/DDBJ databases">
        <authorList>
            <person name="Luo Y.-C."/>
            <person name="Nicholds J."/>
            <person name="Mortimer T."/>
            <person name="Maboni G."/>
        </authorList>
    </citation>
    <scope>NUCLEOTIDE SEQUENCE</scope>
    <source>
        <strain evidence="2">153920</strain>
    </source>
</reference>